<feature type="transmembrane region" description="Helical" evidence="7">
    <location>
        <begin position="196"/>
        <end position="220"/>
    </location>
</feature>
<evidence type="ECO:0000256" key="6">
    <source>
        <dbReference type="ARBA" id="ARBA00038076"/>
    </source>
</evidence>
<keyword evidence="5 7" id="KW-0472">Membrane</keyword>
<dbReference type="EMBL" id="FONV01000009">
    <property type="protein sequence ID" value="SFF39094.1"/>
    <property type="molecule type" value="Genomic_DNA"/>
</dbReference>
<evidence type="ECO:0000256" key="1">
    <source>
        <dbReference type="ARBA" id="ARBA00004651"/>
    </source>
</evidence>
<protein>
    <submittedName>
        <fullName evidence="9">FtsX-like permease family protein</fullName>
    </submittedName>
</protein>
<feature type="transmembrane region" description="Helical" evidence="7">
    <location>
        <begin position="636"/>
        <end position="655"/>
    </location>
</feature>
<feature type="transmembrane region" description="Helical" evidence="7">
    <location>
        <begin position="676"/>
        <end position="706"/>
    </location>
</feature>
<feature type="transmembrane region" description="Helical" evidence="7">
    <location>
        <begin position="292"/>
        <end position="313"/>
    </location>
</feature>
<feature type="domain" description="ABC3 transporter permease C-terminal" evidence="8">
    <location>
        <begin position="203"/>
        <end position="309"/>
    </location>
</feature>
<evidence type="ECO:0000256" key="3">
    <source>
        <dbReference type="ARBA" id="ARBA00022692"/>
    </source>
</evidence>
<evidence type="ECO:0000256" key="5">
    <source>
        <dbReference type="ARBA" id="ARBA00023136"/>
    </source>
</evidence>
<feature type="transmembrane region" description="Helical" evidence="7">
    <location>
        <begin position="334"/>
        <end position="352"/>
    </location>
</feature>
<comment type="similarity">
    <text evidence="6">Belongs to the ABC-4 integral membrane protein family.</text>
</comment>
<evidence type="ECO:0000313" key="10">
    <source>
        <dbReference type="Proteomes" id="UP000199645"/>
    </source>
</evidence>
<dbReference type="STRING" id="35752.SAMN05421541_109479"/>
<dbReference type="OrthoDB" id="4871813at2"/>
<keyword evidence="2" id="KW-1003">Cell membrane</keyword>
<organism evidence="9 10">
    <name type="scientific">Actinoplanes philippinensis</name>
    <dbReference type="NCBI Taxonomy" id="35752"/>
    <lineage>
        <taxon>Bacteria</taxon>
        <taxon>Bacillati</taxon>
        <taxon>Actinomycetota</taxon>
        <taxon>Actinomycetes</taxon>
        <taxon>Micromonosporales</taxon>
        <taxon>Micromonosporaceae</taxon>
        <taxon>Actinoplanes</taxon>
    </lineage>
</organism>
<dbReference type="Proteomes" id="UP000199645">
    <property type="component" value="Unassembled WGS sequence"/>
</dbReference>
<dbReference type="GO" id="GO:0022857">
    <property type="term" value="F:transmembrane transporter activity"/>
    <property type="evidence" value="ECO:0007669"/>
    <property type="project" value="TreeGrafter"/>
</dbReference>
<dbReference type="AlphaFoldDB" id="A0A1I2IA40"/>
<evidence type="ECO:0000256" key="4">
    <source>
        <dbReference type="ARBA" id="ARBA00022989"/>
    </source>
</evidence>
<gene>
    <name evidence="9" type="ORF">SAMN05421541_109479</name>
</gene>
<dbReference type="PANTHER" id="PTHR30572">
    <property type="entry name" value="MEMBRANE COMPONENT OF TRANSPORTER-RELATED"/>
    <property type="match status" value="1"/>
</dbReference>
<reference evidence="9 10" key="1">
    <citation type="submission" date="2016-10" db="EMBL/GenBank/DDBJ databases">
        <authorList>
            <person name="de Groot N.N."/>
        </authorList>
    </citation>
    <scope>NUCLEOTIDE SEQUENCE [LARGE SCALE GENOMIC DNA]</scope>
    <source>
        <strain evidence="9 10">DSM 43019</strain>
    </source>
</reference>
<feature type="domain" description="ABC3 transporter permease C-terminal" evidence="8">
    <location>
        <begin position="636"/>
        <end position="750"/>
    </location>
</feature>
<keyword evidence="10" id="KW-1185">Reference proteome</keyword>
<dbReference type="Pfam" id="PF02687">
    <property type="entry name" value="FtsX"/>
    <property type="match status" value="2"/>
</dbReference>
<proteinExistence type="inferred from homology"/>
<accession>A0A1I2IA40</accession>
<comment type="subcellular location">
    <subcellularLocation>
        <location evidence="1">Cell membrane</location>
        <topology evidence="1">Multi-pass membrane protein</topology>
    </subcellularLocation>
</comment>
<evidence type="ECO:0000256" key="7">
    <source>
        <dbReference type="SAM" id="Phobius"/>
    </source>
</evidence>
<evidence type="ECO:0000313" key="9">
    <source>
        <dbReference type="EMBL" id="SFF39094.1"/>
    </source>
</evidence>
<name>A0A1I2IA40_9ACTN</name>
<dbReference type="GO" id="GO:0005886">
    <property type="term" value="C:plasma membrane"/>
    <property type="evidence" value="ECO:0007669"/>
    <property type="project" value="UniProtKB-SubCell"/>
</dbReference>
<feature type="transmembrane region" description="Helical" evidence="7">
    <location>
        <begin position="726"/>
        <end position="745"/>
    </location>
</feature>
<feature type="transmembrane region" description="Helical" evidence="7">
    <location>
        <begin position="413"/>
        <end position="434"/>
    </location>
</feature>
<evidence type="ECO:0000259" key="8">
    <source>
        <dbReference type="Pfam" id="PF02687"/>
    </source>
</evidence>
<dbReference type="PANTHER" id="PTHR30572:SF4">
    <property type="entry name" value="ABC TRANSPORTER PERMEASE YTRF"/>
    <property type="match status" value="1"/>
</dbReference>
<feature type="transmembrane region" description="Helical" evidence="7">
    <location>
        <begin position="23"/>
        <end position="45"/>
    </location>
</feature>
<sequence>MVRRIPAEILLGLRLSFAGGRRAWVRTAMAAAGVAIGFAVLLLAASVPVMIQAREAREAARTDFAPGAPEVPAGDTLIVAGAEGQWGGDAIRGRLIWPESPAAPLPPGVRAFPADRQMYVSPALHAALAGPDGDVLRRQMPYEVVGTIEPAGLSGPAELTYYAGYREVGQLLGNGAQRVDTFGRPAADQPDDAGTYVTVAALVATLLLPIAIFIGAAFRFGTDTRDRRLAAIRLVGADRRAVLRIAVGESLAPAVLGSVAGLTLYLLARMWAADLPLFGFSAFPGDIRPVPALAASAVLLVVGLAAAMTLAGFRGATVEPLGVFRSSTTWQGRLWWRLIPLAASLALLYPLAGDAGAAGEEQTGLGVVLLVVALVPLLPYLVPLVSRLLPGGPASWQLASQQLRRNPAASTRAVTGIAVAVTGAIALHTFLAAATVNRARPDAPADPAYMLQADGALDPAAMRTRSAMFETVAGVHAGTIARRPVTSKDTEWGIGYLVVGDCAALSRLATLDRCADGDVFVFGDVGRSVTLQEGDIDPVPGRRIPIPRSARPAVLVGSDAQNVSRSVLMTSAAAPAVLTGTGRWLIETRVFTGPDAPVAVSRQIRGVAAEIDPIAHFTAFAPEYDKFAGLRTALNVGSTVILLMMGLGLLLDVAARLHERRRLLGVLTAVGARRSTVVWSVLLQAIVPLLAGLALATGIGIGLGAALMRMSQVPIRFDVPAVLTPVALGFTLVLATTVAVLLPAARRITSTEDLRYE</sequence>
<dbReference type="InterPro" id="IPR050250">
    <property type="entry name" value="Macrolide_Exporter_MacB"/>
</dbReference>
<feature type="transmembrane region" description="Helical" evidence="7">
    <location>
        <begin position="241"/>
        <end position="272"/>
    </location>
</feature>
<keyword evidence="4 7" id="KW-1133">Transmembrane helix</keyword>
<evidence type="ECO:0000256" key="2">
    <source>
        <dbReference type="ARBA" id="ARBA00022475"/>
    </source>
</evidence>
<keyword evidence="3 7" id="KW-0812">Transmembrane</keyword>
<feature type="transmembrane region" description="Helical" evidence="7">
    <location>
        <begin position="364"/>
        <end position="382"/>
    </location>
</feature>
<dbReference type="RefSeq" id="WP_143133949.1">
    <property type="nucleotide sequence ID" value="NZ_BOMT01000052.1"/>
</dbReference>
<dbReference type="InterPro" id="IPR003838">
    <property type="entry name" value="ABC3_permease_C"/>
</dbReference>